<evidence type="ECO:0000313" key="2">
    <source>
        <dbReference type="Proteomes" id="UP000688137"/>
    </source>
</evidence>
<sequence>MEIKDFQRYFQAIFVGYNREEYLYNSITQMAKRTKTIQYDIDIQNDGEYYFTVHQEAFRIYQLYKDIKYEYSYVRIFLAKNANKREHQYIDQKQQKDIEVQLESQLKIVSEFLRPKQVPRDAELRKKVMLQVARENINQQQITTGLFYQDIFIVRIIHKKPLSQRILQIIDKVLNSQSQKLEIIIQLNLTLGEDKIVLCSLDPTGVAFTPKNQLVQ</sequence>
<organism evidence="1 2">
    <name type="scientific">Paramecium primaurelia</name>
    <dbReference type="NCBI Taxonomy" id="5886"/>
    <lineage>
        <taxon>Eukaryota</taxon>
        <taxon>Sar</taxon>
        <taxon>Alveolata</taxon>
        <taxon>Ciliophora</taxon>
        <taxon>Intramacronucleata</taxon>
        <taxon>Oligohymenophorea</taxon>
        <taxon>Peniculida</taxon>
        <taxon>Parameciidae</taxon>
        <taxon>Paramecium</taxon>
    </lineage>
</organism>
<dbReference type="AlphaFoldDB" id="A0A8S1NMU9"/>
<evidence type="ECO:0000313" key="1">
    <source>
        <dbReference type="EMBL" id="CAD8091716.1"/>
    </source>
</evidence>
<proteinExistence type="predicted"/>
<keyword evidence="2" id="KW-1185">Reference proteome</keyword>
<reference evidence="1" key="1">
    <citation type="submission" date="2021-01" db="EMBL/GenBank/DDBJ databases">
        <authorList>
            <consortium name="Genoscope - CEA"/>
            <person name="William W."/>
        </authorList>
    </citation>
    <scope>NUCLEOTIDE SEQUENCE</scope>
</reference>
<dbReference type="Proteomes" id="UP000688137">
    <property type="component" value="Unassembled WGS sequence"/>
</dbReference>
<gene>
    <name evidence="1" type="ORF">PPRIM_AZ9-3.1.T0890025</name>
</gene>
<accession>A0A8S1NMU9</accession>
<protein>
    <submittedName>
        <fullName evidence="1">Uncharacterized protein</fullName>
    </submittedName>
</protein>
<dbReference type="EMBL" id="CAJJDM010000092">
    <property type="protein sequence ID" value="CAD8091716.1"/>
    <property type="molecule type" value="Genomic_DNA"/>
</dbReference>
<name>A0A8S1NMU9_PARPR</name>
<comment type="caution">
    <text evidence="1">The sequence shown here is derived from an EMBL/GenBank/DDBJ whole genome shotgun (WGS) entry which is preliminary data.</text>
</comment>